<proteinExistence type="predicted"/>
<evidence type="ECO:0000313" key="3">
    <source>
        <dbReference type="Proteomes" id="UP001519328"/>
    </source>
</evidence>
<organism evidence="2 3">
    <name type="scientific">Virgibacillus litoralis</name>
    <dbReference type="NCBI Taxonomy" id="578221"/>
    <lineage>
        <taxon>Bacteria</taxon>
        <taxon>Bacillati</taxon>
        <taxon>Bacillota</taxon>
        <taxon>Bacilli</taxon>
        <taxon>Bacillales</taxon>
        <taxon>Bacillaceae</taxon>
        <taxon>Virgibacillus</taxon>
    </lineage>
</organism>
<dbReference type="GO" id="GO:0008889">
    <property type="term" value="F:glycerophosphodiester phosphodiesterase activity"/>
    <property type="evidence" value="ECO:0007669"/>
    <property type="project" value="UniProtKB-EC"/>
</dbReference>
<name>A0ABS4HEZ1_9BACI</name>
<evidence type="ECO:0000313" key="2">
    <source>
        <dbReference type="EMBL" id="MBP1949490.1"/>
    </source>
</evidence>
<protein>
    <submittedName>
        <fullName evidence="2">Glycerophosphoryl diester phosphodiesterase</fullName>
        <ecNumber evidence="2">3.1.4.46</ecNumber>
    </submittedName>
</protein>
<dbReference type="EMBL" id="JAGGKK010000013">
    <property type="protein sequence ID" value="MBP1949490.1"/>
    <property type="molecule type" value="Genomic_DNA"/>
</dbReference>
<dbReference type="SUPFAM" id="SSF51695">
    <property type="entry name" value="PLC-like phosphodiesterases"/>
    <property type="match status" value="1"/>
</dbReference>
<dbReference type="InterPro" id="IPR030395">
    <property type="entry name" value="GP_PDE_dom"/>
</dbReference>
<dbReference type="RefSeq" id="WP_209480989.1">
    <property type="nucleotide sequence ID" value="NZ_JAGGKK010000013.1"/>
</dbReference>
<dbReference type="Gene3D" id="3.20.20.190">
    <property type="entry name" value="Phosphatidylinositol (PI) phosphodiesterase"/>
    <property type="match status" value="1"/>
</dbReference>
<comment type="caution">
    <text evidence="2">The sequence shown here is derived from an EMBL/GenBank/DDBJ whole genome shotgun (WGS) entry which is preliminary data.</text>
</comment>
<feature type="domain" description="GP-PDE" evidence="1">
    <location>
        <begin position="3"/>
        <end position="239"/>
    </location>
</feature>
<reference evidence="2 3" key="1">
    <citation type="submission" date="2021-03" db="EMBL/GenBank/DDBJ databases">
        <title>Genomic Encyclopedia of Type Strains, Phase IV (KMG-IV): sequencing the most valuable type-strain genomes for metagenomic binning, comparative biology and taxonomic classification.</title>
        <authorList>
            <person name="Goeker M."/>
        </authorList>
    </citation>
    <scope>NUCLEOTIDE SEQUENCE [LARGE SCALE GENOMIC DNA]</scope>
    <source>
        <strain evidence="2 3">DSM 21085</strain>
    </source>
</reference>
<dbReference type="PANTHER" id="PTHR46211:SF1">
    <property type="entry name" value="GLYCEROPHOSPHODIESTER PHOSPHODIESTERASE, CYTOPLASMIC"/>
    <property type="match status" value="1"/>
</dbReference>
<accession>A0ABS4HEZ1</accession>
<evidence type="ECO:0000259" key="1">
    <source>
        <dbReference type="PROSITE" id="PS51704"/>
    </source>
</evidence>
<dbReference type="EC" id="3.1.4.46" evidence="2"/>
<keyword evidence="2" id="KW-0378">Hydrolase</keyword>
<sequence length="247" mass="28285">MITKIIAHRGASALAPENTMAAFKLAYEQGAEGIETDVHLTKDDIPVLIHDEHVKRTTNSTGYIKDYTFDQLKQLDAGSWFSVKYAGSAIISLEEFLIWIKDKALCLNIELKNNKIDYKNLENIVYEMVSHYQLLNRTTLSTFNRNSVERLKPFNGNIGVALLTSKRSKNLVSYTKELGANAIHIKYRLLNQLFIDKCHQEKMAVRVYTINKPAHMARCFKMSCDGIFTDVPHKALQYQELFKHKPT</sequence>
<dbReference type="PROSITE" id="PS51704">
    <property type="entry name" value="GP_PDE"/>
    <property type="match status" value="1"/>
</dbReference>
<keyword evidence="3" id="KW-1185">Reference proteome</keyword>
<gene>
    <name evidence="2" type="ORF">J2Z82_002429</name>
</gene>
<dbReference type="Proteomes" id="UP001519328">
    <property type="component" value="Unassembled WGS sequence"/>
</dbReference>
<dbReference type="Pfam" id="PF03009">
    <property type="entry name" value="GDPD"/>
    <property type="match status" value="1"/>
</dbReference>
<dbReference type="PANTHER" id="PTHR46211">
    <property type="entry name" value="GLYCEROPHOSPHORYL DIESTER PHOSPHODIESTERASE"/>
    <property type="match status" value="1"/>
</dbReference>
<dbReference type="CDD" id="cd08563">
    <property type="entry name" value="GDPD_TtGDE_like"/>
    <property type="match status" value="1"/>
</dbReference>
<dbReference type="InterPro" id="IPR017946">
    <property type="entry name" value="PLC-like_Pdiesterase_TIM-brl"/>
</dbReference>